<feature type="domain" description="Ketoreductase" evidence="4">
    <location>
        <begin position="11"/>
        <end position="190"/>
    </location>
</feature>
<dbReference type="Proteomes" id="UP001597413">
    <property type="component" value="Unassembled WGS sequence"/>
</dbReference>
<dbReference type="GO" id="GO:0047936">
    <property type="term" value="F:glucose 1-dehydrogenase [NAD(P)+] activity"/>
    <property type="evidence" value="ECO:0007669"/>
    <property type="project" value="UniProtKB-EC"/>
</dbReference>
<evidence type="ECO:0000256" key="2">
    <source>
        <dbReference type="ARBA" id="ARBA00023002"/>
    </source>
</evidence>
<evidence type="ECO:0000256" key="1">
    <source>
        <dbReference type="ARBA" id="ARBA00006484"/>
    </source>
</evidence>
<gene>
    <name evidence="5" type="ORF">ACFSM0_07800</name>
</gene>
<evidence type="ECO:0000256" key="3">
    <source>
        <dbReference type="ARBA" id="ARBA00023027"/>
    </source>
</evidence>
<dbReference type="InterPro" id="IPR036291">
    <property type="entry name" value="NAD(P)-bd_dom_sf"/>
</dbReference>
<keyword evidence="6" id="KW-1185">Reference proteome</keyword>
<dbReference type="SUPFAM" id="SSF51735">
    <property type="entry name" value="NAD(P)-binding Rossmann-fold domains"/>
    <property type="match status" value="1"/>
</dbReference>
<dbReference type="SMART" id="SM00822">
    <property type="entry name" value="PKS_KR"/>
    <property type="match status" value="1"/>
</dbReference>
<evidence type="ECO:0000313" key="6">
    <source>
        <dbReference type="Proteomes" id="UP001597413"/>
    </source>
</evidence>
<accession>A0ABW5A6U8</accession>
<comment type="similarity">
    <text evidence="1">Belongs to the short-chain dehydrogenases/reductases (SDR) family.</text>
</comment>
<dbReference type="PROSITE" id="PS00061">
    <property type="entry name" value="ADH_SHORT"/>
    <property type="match status" value="1"/>
</dbReference>
<reference evidence="6" key="1">
    <citation type="journal article" date="2019" name="Int. J. Syst. Evol. Microbiol.">
        <title>The Global Catalogue of Microorganisms (GCM) 10K type strain sequencing project: providing services to taxonomists for standard genome sequencing and annotation.</title>
        <authorList>
            <consortium name="The Broad Institute Genomics Platform"/>
            <consortium name="The Broad Institute Genome Sequencing Center for Infectious Disease"/>
            <person name="Wu L."/>
            <person name="Ma J."/>
        </authorList>
    </citation>
    <scope>NUCLEOTIDE SEQUENCE [LARGE SCALE GENOMIC DNA]</scope>
    <source>
        <strain evidence="6">CCUG 55131</strain>
    </source>
</reference>
<proteinExistence type="inferred from homology"/>
<keyword evidence="2 5" id="KW-0560">Oxidoreductase</keyword>
<comment type="caution">
    <text evidence="5">The sequence shown here is derived from an EMBL/GenBank/DDBJ whole genome shotgun (WGS) entry which is preliminary data.</text>
</comment>
<dbReference type="RefSeq" id="WP_377388980.1">
    <property type="nucleotide sequence ID" value="NZ_JBHUIX010000009.1"/>
</dbReference>
<dbReference type="CDD" id="cd05233">
    <property type="entry name" value="SDR_c"/>
    <property type="match status" value="1"/>
</dbReference>
<organism evidence="5 6">
    <name type="scientific">Rhodobacter lacus</name>
    <dbReference type="NCBI Taxonomy" id="1641972"/>
    <lineage>
        <taxon>Bacteria</taxon>
        <taxon>Pseudomonadati</taxon>
        <taxon>Pseudomonadota</taxon>
        <taxon>Alphaproteobacteria</taxon>
        <taxon>Rhodobacterales</taxon>
        <taxon>Rhodobacter group</taxon>
        <taxon>Rhodobacter</taxon>
    </lineage>
</organism>
<evidence type="ECO:0000259" key="4">
    <source>
        <dbReference type="SMART" id="SM00822"/>
    </source>
</evidence>
<dbReference type="InterPro" id="IPR057326">
    <property type="entry name" value="KR_dom"/>
</dbReference>
<sequence length="254" mass="26294">MNDEYMDFDGKVVLITGATAGIGRATALAFAKRGARLVIGDMAEAAEETAAACRDLGTEAVYLKTNVSETADVQALVNLADSRFNGLDVAFNNAGILPATKPLADVTEAEFDRILAVDLRGVFLSMKYEIPLMLRSGGGAIINTSSVAGVVADPGMAPYAAAKHGVAGLTRAAALDYATQNIRINALAPGLIETPMTQRWLADPEISASLMANSPMKRAAKPEEIAATVLLLASPGATFVNGAVFVADGGQTAH</sequence>
<keyword evidence="3" id="KW-0520">NAD</keyword>
<dbReference type="Pfam" id="PF13561">
    <property type="entry name" value="adh_short_C2"/>
    <property type="match status" value="1"/>
</dbReference>
<protein>
    <submittedName>
        <fullName evidence="5">Glucose 1-dehydrogenase</fullName>
        <ecNumber evidence="5">1.1.1.47</ecNumber>
    </submittedName>
</protein>
<dbReference type="NCBIfam" id="NF005559">
    <property type="entry name" value="PRK07231.1"/>
    <property type="match status" value="1"/>
</dbReference>
<dbReference type="Gene3D" id="3.40.50.720">
    <property type="entry name" value="NAD(P)-binding Rossmann-like Domain"/>
    <property type="match status" value="1"/>
</dbReference>
<evidence type="ECO:0000313" key="5">
    <source>
        <dbReference type="EMBL" id="MFD2173988.1"/>
    </source>
</evidence>
<dbReference type="PANTHER" id="PTHR24321:SF8">
    <property type="entry name" value="ESTRADIOL 17-BETA-DEHYDROGENASE 8-RELATED"/>
    <property type="match status" value="1"/>
</dbReference>
<dbReference type="InterPro" id="IPR002347">
    <property type="entry name" value="SDR_fam"/>
</dbReference>
<dbReference type="EMBL" id="JBHUIX010000009">
    <property type="protein sequence ID" value="MFD2173988.1"/>
    <property type="molecule type" value="Genomic_DNA"/>
</dbReference>
<name>A0ABW5A6U8_9RHOB</name>
<dbReference type="PRINTS" id="PR00081">
    <property type="entry name" value="GDHRDH"/>
</dbReference>
<dbReference type="EC" id="1.1.1.47" evidence="5"/>
<dbReference type="PANTHER" id="PTHR24321">
    <property type="entry name" value="DEHYDROGENASES, SHORT CHAIN"/>
    <property type="match status" value="1"/>
</dbReference>
<dbReference type="InterPro" id="IPR020904">
    <property type="entry name" value="Sc_DH/Rdtase_CS"/>
</dbReference>
<dbReference type="PRINTS" id="PR00080">
    <property type="entry name" value="SDRFAMILY"/>
</dbReference>